<feature type="domain" description="C2" evidence="2">
    <location>
        <begin position="901"/>
        <end position="1086"/>
    </location>
</feature>
<dbReference type="SMART" id="SM00239">
    <property type="entry name" value="C2"/>
    <property type="match status" value="1"/>
</dbReference>
<reference evidence="3" key="1">
    <citation type="submission" date="2023-10" db="EMBL/GenBank/DDBJ databases">
        <authorList>
            <person name="Chen Y."/>
            <person name="Shah S."/>
            <person name="Dougan E. K."/>
            <person name="Thang M."/>
            <person name="Chan C."/>
        </authorList>
    </citation>
    <scope>NUCLEOTIDE SEQUENCE [LARGE SCALE GENOMIC DNA]</scope>
</reference>
<keyword evidence="4" id="KW-1185">Reference proteome</keyword>
<feature type="region of interest" description="Disordered" evidence="1">
    <location>
        <begin position="1040"/>
        <end position="1059"/>
    </location>
</feature>
<dbReference type="InterPro" id="IPR000008">
    <property type="entry name" value="C2_dom"/>
</dbReference>
<dbReference type="EMBL" id="CAUYUJ010003692">
    <property type="protein sequence ID" value="CAK0806370.1"/>
    <property type="molecule type" value="Genomic_DNA"/>
</dbReference>
<dbReference type="SUPFAM" id="SSF49562">
    <property type="entry name" value="C2 domain (Calcium/lipid-binding domain, CaLB)"/>
    <property type="match status" value="1"/>
</dbReference>
<sequence length="1384" mass="152914">MVALIADAERDVWAGPLGVVSPPVHAMTFDRTRLLWAQYFRQFEKQDAAVRGFLASLKSLATSGSSSPSQGAAQGTPGQQPAVAATILGFLRELHQRCLEQQGPAAHAGMLRRTPEKLCEELGPREGPGLVGQAWSLAARAAEEYFRTAQGQQEHLRRCTSTPDWVRTPPRCRGEPQALTRAVWEECMRQAVQKHKGAFDGGVVLALFEAFHHPRDLEISLNEVCAAVVCASSATVAEKAEALFGLYGTAQSVNDMFHVVPMSVSSAAVIEGLEGNRRLAAVDTDARQQFPAPANDDDIAGMALHFRLYGSNRRGRDTDSLLGHVFVPSLHDFSWSGVGIDRPRTFPIWGERVPIPVGTTQFISSGRSGSSARPLVGEAKMAIKWMPSDPDGSCVGQIGIHLFSVSFTARELSAQEKNPSLRVVTHDEAGGEVKIERWDPRKGLTRVAGTLKDMALTNVYGGHIEFSPTMWWDTLGALHTYHDGRGDQGWREAERSWVWSRKMGDQYSVQGMRLPEKFVLPEEHRASKEGRSCASSDPNVISLQACRLLTQTILLRGYHCVTNRQAALISDMTFSRAGAVPGLLDAVLVPGEIGGHSDFEQARQDGRCTDVKYSMIYTHELQVTVAAGSLSLFPPRDGGSLTLQHLNIQDPYPGSAKVLWIRFARAGDGRRATVQIPVSPVGYLTLPPPDEIDVDMPERAVVQASGGGKPLDTAATQMSVTKSEFVNCVLASPLLSETLRRMTMVDDSPDSDAPSATPTRAGVAVNLHVTIDDPDQDQEQQEFMDALELRQGILLEVWDSDGLSSRSDLLGECWLPQLSRFGPEPQVLDLMLEKPPDVTDATSTRPDPHKQLDESIVVKGSLKVEVTWKFPLAEPEQPDGAGANLSREELAKRRALMHSGTCTLKILEARRLRSADVGTFNRPGKSDPYVCVYVRNEAFGADEQDLKRGFGKGGWHVSDTRPHQWKPLMQTKVVKDNNNPVWKDEEKTFDLQTGGFERRTKRTRTLTHPVTKRGRQLKQDQEHLSAVGKSSENDLDVYFESSISQRDEADEDDDEDRGRRHGFRVFRGDTIFSFKDKLREACMAESDHEERHSFRTRYESAAKSISAQHVVMVFVPPDNLRSLKQRRQELNYKRQLQLELQDPSNWQPLDDLKTFGQYATSFGFGPEGEHQRLMVREGSEDLKNKNLRYRQFAEQRRRLVEPVGTTDTEAECFGYALCFHERDGGSREWRQALIRRPEQPGAPPRASLLCPLEGGASAAAPPQGAAGAELVLPAPAEPRIFDFSVPGHAEFLALAPALQAQGKSEREILEELNKAQREKWMRAKSQAGPGAGRARPRATGQEPGREPGQAPGPEPDGPQRKQPPRPVDITAREVRAALRRGGLG</sequence>
<evidence type="ECO:0000259" key="2">
    <source>
        <dbReference type="SMART" id="SM00239"/>
    </source>
</evidence>
<dbReference type="Gene3D" id="2.60.40.150">
    <property type="entry name" value="C2 domain"/>
    <property type="match status" value="1"/>
</dbReference>
<evidence type="ECO:0000313" key="3">
    <source>
        <dbReference type="EMBL" id="CAK0806370.1"/>
    </source>
</evidence>
<dbReference type="CDD" id="cd00030">
    <property type="entry name" value="C2"/>
    <property type="match status" value="1"/>
</dbReference>
<dbReference type="Pfam" id="PF00168">
    <property type="entry name" value="C2"/>
    <property type="match status" value="1"/>
</dbReference>
<comment type="caution">
    <text evidence="3">The sequence shown here is derived from an EMBL/GenBank/DDBJ whole genome shotgun (WGS) entry which is preliminary data.</text>
</comment>
<evidence type="ECO:0000256" key="1">
    <source>
        <dbReference type="SAM" id="MobiDB-lite"/>
    </source>
</evidence>
<organism evidence="3 4">
    <name type="scientific">Prorocentrum cordatum</name>
    <dbReference type="NCBI Taxonomy" id="2364126"/>
    <lineage>
        <taxon>Eukaryota</taxon>
        <taxon>Sar</taxon>
        <taxon>Alveolata</taxon>
        <taxon>Dinophyceae</taxon>
        <taxon>Prorocentrales</taxon>
        <taxon>Prorocentraceae</taxon>
        <taxon>Prorocentrum</taxon>
    </lineage>
</organism>
<dbReference type="InterPro" id="IPR035892">
    <property type="entry name" value="C2_domain_sf"/>
</dbReference>
<accession>A0ABN9QJZ6</accession>
<feature type="region of interest" description="Disordered" evidence="1">
    <location>
        <begin position="1317"/>
        <end position="1370"/>
    </location>
</feature>
<name>A0ABN9QJZ6_9DINO</name>
<dbReference type="Proteomes" id="UP001189429">
    <property type="component" value="Unassembled WGS sequence"/>
</dbReference>
<gene>
    <name evidence="3" type="ORF">PCOR1329_LOCUS12608</name>
</gene>
<protein>
    <recommendedName>
        <fullName evidence="2">C2 domain-containing protein</fullName>
    </recommendedName>
</protein>
<evidence type="ECO:0000313" key="4">
    <source>
        <dbReference type="Proteomes" id="UP001189429"/>
    </source>
</evidence>
<proteinExistence type="predicted"/>